<dbReference type="Gene3D" id="2.40.50.1020">
    <property type="entry name" value="LytTr DNA-binding domain"/>
    <property type="match status" value="1"/>
</dbReference>
<keyword evidence="1" id="KW-0597">Phosphoprotein</keyword>
<evidence type="ECO:0000256" key="1">
    <source>
        <dbReference type="PROSITE-ProRule" id="PRU00169"/>
    </source>
</evidence>
<feature type="domain" description="Response regulatory" evidence="2">
    <location>
        <begin position="9"/>
        <end position="122"/>
    </location>
</feature>
<dbReference type="PROSITE" id="PS50930">
    <property type="entry name" value="HTH_LYTTR"/>
    <property type="match status" value="1"/>
</dbReference>
<gene>
    <name evidence="4" type="ORF">ESB00_01710</name>
</gene>
<dbReference type="SMART" id="SM00850">
    <property type="entry name" value="LytTR"/>
    <property type="match status" value="1"/>
</dbReference>
<dbReference type="EMBL" id="SDHX01000001">
    <property type="protein sequence ID" value="RXK54638.1"/>
    <property type="molecule type" value="Genomic_DNA"/>
</dbReference>
<evidence type="ECO:0000313" key="5">
    <source>
        <dbReference type="Proteomes" id="UP000290218"/>
    </source>
</evidence>
<dbReference type="OrthoDB" id="9809318at2"/>
<comment type="caution">
    <text evidence="4">The sequence shown here is derived from an EMBL/GenBank/DDBJ whole genome shotgun (WGS) entry which is preliminary data.</text>
</comment>
<dbReference type="InterPro" id="IPR011006">
    <property type="entry name" value="CheY-like_superfamily"/>
</dbReference>
<organism evidence="4 5">
    <name type="scientific">Oleiharenicola lentus</name>
    <dbReference type="NCBI Taxonomy" id="2508720"/>
    <lineage>
        <taxon>Bacteria</taxon>
        <taxon>Pseudomonadati</taxon>
        <taxon>Verrucomicrobiota</taxon>
        <taxon>Opitutia</taxon>
        <taxon>Opitutales</taxon>
        <taxon>Opitutaceae</taxon>
        <taxon>Oleiharenicola</taxon>
    </lineage>
</organism>
<name>A0A4Q1C736_9BACT</name>
<sequence length="271" mass="30479">MTTTTALIRTLIVDDEVLARQNVEALLRSDPDISIVGQAGNGLQAVEAIKEHKPDLLFLDVQMPGISGFEVLAKLPPALLPQTVFVTAHDQFALQAFEVHAVDYVLKPFNRARFNAALTRAKTAVRSLDREELARRLGDIMTALHRLKASGATDEGLAASRPREDDQRLFIRCDGEIHMLAPGDILWIESDGDYVRLHSTDKSRFVRMSLQKMMERLDPKHFVRIHRSTIVNLRHMKKAGPALYGEYSVELTNGTKLRVSRTFVHELKAHL</sequence>
<dbReference type="PANTHER" id="PTHR37299">
    <property type="entry name" value="TRANSCRIPTIONAL REGULATOR-RELATED"/>
    <property type="match status" value="1"/>
</dbReference>
<dbReference type="InterPro" id="IPR046947">
    <property type="entry name" value="LytR-like"/>
</dbReference>
<dbReference type="SUPFAM" id="SSF52172">
    <property type="entry name" value="CheY-like"/>
    <property type="match status" value="1"/>
</dbReference>
<dbReference type="SMART" id="SM00448">
    <property type="entry name" value="REC"/>
    <property type="match status" value="1"/>
</dbReference>
<evidence type="ECO:0000259" key="3">
    <source>
        <dbReference type="PROSITE" id="PS50930"/>
    </source>
</evidence>
<dbReference type="PROSITE" id="PS50110">
    <property type="entry name" value="RESPONSE_REGULATORY"/>
    <property type="match status" value="1"/>
</dbReference>
<dbReference type="GO" id="GO:0000156">
    <property type="term" value="F:phosphorelay response regulator activity"/>
    <property type="evidence" value="ECO:0007669"/>
    <property type="project" value="InterPro"/>
</dbReference>
<reference evidence="4 5" key="1">
    <citation type="submission" date="2019-01" db="EMBL/GenBank/DDBJ databases">
        <title>Lacunisphaera sp. strain TWA-58.</title>
        <authorList>
            <person name="Chen W.-M."/>
        </authorList>
    </citation>
    <scope>NUCLEOTIDE SEQUENCE [LARGE SCALE GENOMIC DNA]</scope>
    <source>
        <strain evidence="4 5">TWA-58</strain>
    </source>
</reference>
<keyword evidence="5" id="KW-1185">Reference proteome</keyword>
<protein>
    <submittedName>
        <fullName evidence="4">Response regulator transcription factor</fullName>
    </submittedName>
</protein>
<dbReference type="Pfam" id="PF00072">
    <property type="entry name" value="Response_reg"/>
    <property type="match status" value="1"/>
</dbReference>
<evidence type="ECO:0000259" key="2">
    <source>
        <dbReference type="PROSITE" id="PS50110"/>
    </source>
</evidence>
<dbReference type="GO" id="GO:0003677">
    <property type="term" value="F:DNA binding"/>
    <property type="evidence" value="ECO:0007669"/>
    <property type="project" value="InterPro"/>
</dbReference>
<dbReference type="Pfam" id="PF04397">
    <property type="entry name" value="LytTR"/>
    <property type="match status" value="1"/>
</dbReference>
<dbReference type="AlphaFoldDB" id="A0A4Q1C736"/>
<feature type="domain" description="HTH LytTR-type" evidence="3">
    <location>
        <begin position="169"/>
        <end position="271"/>
    </location>
</feature>
<feature type="modified residue" description="4-aspartylphosphate" evidence="1">
    <location>
        <position position="60"/>
    </location>
</feature>
<evidence type="ECO:0000313" key="4">
    <source>
        <dbReference type="EMBL" id="RXK54638.1"/>
    </source>
</evidence>
<dbReference type="PANTHER" id="PTHR37299:SF1">
    <property type="entry name" value="STAGE 0 SPORULATION PROTEIN A HOMOLOG"/>
    <property type="match status" value="1"/>
</dbReference>
<proteinExistence type="predicted"/>
<dbReference type="InterPro" id="IPR001789">
    <property type="entry name" value="Sig_transdc_resp-reg_receiver"/>
</dbReference>
<dbReference type="InterPro" id="IPR007492">
    <property type="entry name" value="LytTR_DNA-bd_dom"/>
</dbReference>
<dbReference type="Gene3D" id="3.40.50.2300">
    <property type="match status" value="1"/>
</dbReference>
<dbReference type="RefSeq" id="WP_129046002.1">
    <property type="nucleotide sequence ID" value="NZ_SDHX01000001.1"/>
</dbReference>
<dbReference type="Proteomes" id="UP000290218">
    <property type="component" value="Unassembled WGS sequence"/>
</dbReference>
<accession>A0A4Q1C736</accession>